<dbReference type="InterPro" id="IPR015797">
    <property type="entry name" value="NUDIX_hydrolase-like_dom_sf"/>
</dbReference>
<dbReference type="RefSeq" id="WP_341424052.1">
    <property type="nucleotide sequence ID" value="NZ_JBBUTG010000001.1"/>
</dbReference>
<sequence>MPNPASSPSPKAWHPQPNTKGQRVPIHQPHQPSDMACWARHDSVAVATPHSALPAELHGIPFAPWGDAPPTEAAWEAVEGQADLDEPPFETLGHLDAAAGVVIREADGRVWICAPTNAFGGAYVIPKGRADGMTLQATAIKEAFEESGLRVAITGFIGDFNRTRTRTRYYLARRVGGSPANMGWESQAVLLVPPARLGEYLTGTANEKVLAALRAR</sequence>
<evidence type="ECO:0000259" key="2">
    <source>
        <dbReference type="Pfam" id="PF00293"/>
    </source>
</evidence>
<evidence type="ECO:0000313" key="3">
    <source>
        <dbReference type="EMBL" id="MEK8029718.1"/>
    </source>
</evidence>
<name>A0ABU9BJQ9_9BURK</name>
<feature type="region of interest" description="Disordered" evidence="1">
    <location>
        <begin position="1"/>
        <end position="33"/>
    </location>
</feature>
<dbReference type="CDD" id="cd02883">
    <property type="entry name" value="NUDIX_Hydrolase"/>
    <property type="match status" value="1"/>
</dbReference>
<accession>A0ABU9BJQ9</accession>
<dbReference type="SUPFAM" id="SSF55811">
    <property type="entry name" value="Nudix"/>
    <property type="match status" value="1"/>
</dbReference>
<dbReference type="Proteomes" id="UP001371218">
    <property type="component" value="Unassembled WGS sequence"/>
</dbReference>
<evidence type="ECO:0000313" key="4">
    <source>
        <dbReference type="Proteomes" id="UP001371218"/>
    </source>
</evidence>
<feature type="domain" description="Nudix hydrolase" evidence="2">
    <location>
        <begin position="96"/>
        <end position="199"/>
    </location>
</feature>
<gene>
    <name evidence="3" type="ORF">AACH06_02700</name>
</gene>
<organism evidence="3 4">
    <name type="scientific">Ideonella lacteola</name>
    <dbReference type="NCBI Taxonomy" id="2984193"/>
    <lineage>
        <taxon>Bacteria</taxon>
        <taxon>Pseudomonadati</taxon>
        <taxon>Pseudomonadota</taxon>
        <taxon>Betaproteobacteria</taxon>
        <taxon>Burkholderiales</taxon>
        <taxon>Sphaerotilaceae</taxon>
        <taxon>Ideonella</taxon>
    </lineage>
</organism>
<dbReference type="InterPro" id="IPR000086">
    <property type="entry name" value="NUDIX_hydrolase_dom"/>
</dbReference>
<comment type="caution">
    <text evidence="3">The sequence shown here is derived from an EMBL/GenBank/DDBJ whole genome shotgun (WGS) entry which is preliminary data.</text>
</comment>
<proteinExistence type="predicted"/>
<reference evidence="3 4" key="1">
    <citation type="submission" date="2024-04" db="EMBL/GenBank/DDBJ databases">
        <title>Novel species of the genus Ideonella isolated from streams.</title>
        <authorList>
            <person name="Lu H."/>
        </authorList>
    </citation>
    <scope>NUCLEOTIDE SEQUENCE [LARGE SCALE GENOMIC DNA]</scope>
    <source>
        <strain evidence="3 4">DXS29W</strain>
    </source>
</reference>
<dbReference type="Gene3D" id="3.90.79.10">
    <property type="entry name" value="Nucleoside Triphosphate Pyrophosphohydrolase"/>
    <property type="match status" value="1"/>
</dbReference>
<dbReference type="EMBL" id="JBBUTG010000001">
    <property type="protein sequence ID" value="MEK8029718.1"/>
    <property type="molecule type" value="Genomic_DNA"/>
</dbReference>
<evidence type="ECO:0000256" key="1">
    <source>
        <dbReference type="SAM" id="MobiDB-lite"/>
    </source>
</evidence>
<keyword evidence="4" id="KW-1185">Reference proteome</keyword>
<dbReference type="Pfam" id="PF00293">
    <property type="entry name" value="NUDIX"/>
    <property type="match status" value="1"/>
</dbReference>
<protein>
    <submittedName>
        <fullName evidence="3">NUDIX domain-containing protein</fullName>
    </submittedName>
</protein>